<comment type="catalytic activity">
    <reaction evidence="20">
        <text>hexadecanoyl-CoA + H2O = hexadecanoate + CoA + H(+)</text>
        <dbReference type="Rhea" id="RHEA:16645"/>
        <dbReference type="ChEBI" id="CHEBI:7896"/>
        <dbReference type="ChEBI" id="CHEBI:15377"/>
        <dbReference type="ChEBI" id="CHEBI:15378"/>
        <dbReference type="ChEBI" id="CHEBI:57287"/>
        <dbReference type="ChEBI" id="CHEBI:57379"/>
        <dbReference type="EC" id="3.1.2.2"/>
    </reaction>
    <physiologicalReaction direction="left-to-right" evidence="20">
        <dbReference type="Rhea" id="RHEA:16646"/>
    </physiologicalReaction>
</comment>
<comment type="subcellular location">
    <subcellularLocation>
        <location evidence="3">Cell projection</location>
        <location evidence="3">Ruffle membrane</location>
    </subcellularLocation>
    <subcellularLocation>
        <location evidence="2">Cytoplasm</location>
    </subcellularLocation>
    <subcellularLocation>
        <location evidence="1">Membrane</location>
        <topology evidence="1">Peripheral membrane protein</topology>
    </subcellularLocation>
</comment>
<keyword evidence="4" id="KW-1003">Cell membrane</keyword>
<comment type="catalytic activity">
    <reaction evidence="14">
        <text>(9Z)-octadecenoyl-CoA + H2O = (9Z)-octadecenoate + CoA + H(+)</text>
        <dbReference type="Rhea" id="RHEA:40139"/>
        <dbReference type="ChEBI" id="CHEBI:15377"/>
        <dbReference type="ChEBI" id="CHEBI:15378"/>
        <dbReference type="ChEBI" id="CHEBI:30823"/>
        <dbReference type="ChEBI" id="CHEBI:57287"/>
        <dbReference type="ChEBI" id="CHEBI:57387"/>
    </reaction>
    <physiologicalReaction direction="left-to-right" evidence="14">
        <dbReference type="Rhea" id="RHEA:40140"/>
    </physiologicalReaction>
</comment>
<evidence type="ECO:0000256" key="14">
    <source>
        <dbReference type="ARBA" id="ARBA00037002"/>
    </source>
</evidence>
<evidence type="ECO:0000256" key="2">
    <source>
        <dbReference type="ARBA" id="ARBA00004496"/>
    </source>
</evidence>
<evidence type="ECO:0000313" key="26">
    <source>
        <dbReference type="Proteomes" id="UP000297693"/>
    </source>
</evidence>
<proteinExistence type="inferred from homology"/>
<dbReference type="PANTHER" id="PTHR12418">
    <property type="entry name" value="ACYL-COENZYME A THIOESTERASE THEM4"/>
    <property type="match status" value="1"/>
</dbReference>
<dbReference type="GO" id="GO:0016790">
    <property type="term" value="F:thiolester hydrolase activity"/>
    <property type="evidence" value="ECO:0007669"/>
    <property type="project" value="UniProtKB-ARBA"/>
</dbReference>
<keyword evidence="12" id="KW-0966">Cell projection</keyword>
<dbReference type="EMBL" id="RQGD01000014">
    <property type="protein sequence ID" value="TGL61829.1"/>
    <property type="molecule type" value="Genomic_DNA"/>
</dbReference>
<dbReference type="Pfam" id="PF03061">
    <property type="entry name" value="4HBT"/>
    <property type="match status" value="1"/>
</dbReference>
<evidence type="ECO:0000256" key="10">
    <source>
        <dbReference type="ARBA" id="ARBA00023098"/>
    </source>
</evidence>
<dbReference type="CDD" id="cd03443">
    <property type="entry name" value="PaaI_thioesterase"/>
    <property type="match status" value="1"/>
</dbReference>
<comment type="catalytic activity">
    <reaction evidence="23">
        <text>tetradecanoyl-CoA + H2O = tetradecanoate + CoA + H(+)</text>
        <dbReference type="Rhea" id="RHEA:40119"/>
        <dbReference type="ChEBI" id="CHEBI:15377"/>
        <dbReference type="ChEBI" id="CHEBI:15378"/>
        <dbReference type="ChEBI" id="CHEBI:30807"/>
        <dbReference type="ChEBI" id="CHEBI:57287"/>
        <dbReference type="ChEBI" id="CHEBI:57385"/>
    </reaction>
    <physiologicalReaction direction="left-to-right" evidence="23">
        <dbReference type="Rhea" id="RHEA:40120"/>
    </physiologicalReaction>
</comment>
<accession>A0A4R9K6D8</accession>
<evidence type="ECO:0000256" key="9">
    <source>
        <dbReference type="ARBA" id="ARBA00022946"/>
    </source>
</evidence>
<keyword evidence="8" id="KW-0276">Fatty acid metabolism</keyword>
<evidence type="ECO:0000256" key="6">
    <source>
        <dbReference type="ARBA" id="ARBA00022703"/>
    </source>
</evidence>
<keyword evidence="10" id="KW-0443">Lipid metabolism</keyword>
<dbReference type="GO" id="GO:0005737">
    <property type="term" value="C:cytoplasm"/>
    <property type="evidence" value="ECO:0007669"/>
    <property type="project" value="UniProtKB-SubCell"/>
</dbReference>
<dbReference type="GO" id="GO:0006631">
    <property type="term" value="P:fatty acid metabolic process"/>
    <property type="evidence" value="ECO:0007669"/>
    <property type="project" value="UniProtKB-KW"/>
</dbReference>
<comment type="catalytic activity">
    <reaction evidence="13">
        <text>(5Z,8Z,11Z,14Z)-eicosatetraenoyl-CoA + H2O = (5Z,8Z,11Z,14Z)-eicosatetraenoate + CoA + H(+)</text>
        <dbReference type="Rhea" id="RHEA:40151"/>
        <dbReference type="ChEBI" id="CHEBI:15377"/>
        <dbReference type="ChEBI" id="CHEBI:15378"/>
        <dbReference type="ChEBI" id="CHEBI:32395"/>
        <dbReference type="ChEBI" id="CHEBI:57287"/>
        <dbReference type="ChEBI" id="CHEBI:57368"/>
    </reaction>
    <physiologicalReaction direction="left-to-right" evidence="13">
        <dbReference type="Rhea" id="RHEA:40152"/>
    </physiologicalReaction>
</comment>
<evidence type="ECO:0000256" key="20">
    <source>
        <dbReference type="ARBA" id="ARBA00047734"/>
    </source>
</evidence>
<evidence type="ECO:0000256" key="13">
    <source>
        <dbReference type="ARBA" id="ARBA00035852"/>
    </source>
</evidence>
<evidence type="ECO:0000256" key="21">
    <source>
        <dbReference type="ARBA" id="ARBA00047969"/>
    </source>
</evidence>
<dbReference type="SUPFAM" id="SSF54637">
    <property type="entry name" value="Thioesterase/thiol ester dehydrase-isomerase"/>
    <property type="match status" value="1"/>
</dbReference>
<feature type="domain" description="Thioesterase" evidence="24">
    <location>
        <begin position="60"/>
        <end position="129"/>
    </location>
</feature>
<comment type="catalytic activity">
    <reaction evidence="21">
        <text>decanoyl-CoA + H2O = decanoate + CoA + H(+)</text>
        <dbReference type="Rhea" id="RHEA:40059"/>
        <dbReference type="ChEBI" id="CHEBI:15377"/>
        <dbReference type="ChEBI" id="CHEBI:15378"/>
        <dbReference type="ChEBI" id="CHEBI:27689"/>
        <dbReference type="ChEBI" id="CHEBI:57287"/>
        <dbReference type="ChEBI" id="CHEBI:61430"/>
    </reaction>
    <physiologicalReaction direction="left-to-right" evidence="21">
        <dbReference type="Rhea" id="RHEA:40060"/>
    </physiologicalReaction>
</comment>
<comment type="similarity">
    <text evidence="15">Belongs to the THEM4/THEM5 thioesterase family.</text>
</comment>
<evidence type="ECO:0000256" key="23">
    <source>
        <dbReference type="ARBA" id="ARBA00048180"/>
    </source>
</evidence>
<evidence type="ECO:0000256" key="17">
    <source>
        <dbReference type="ARBA" id="ARBA00040123"/>
    </source>
</evidence>
<dbReference type="GO" id="GO:0016020">
    <property type="term" value="C:membrane"/>
    <property type="evidence" value="ECO:0007669"/>
    <property type="project" value="UniProtKB-SubCell"/>
</dbReference>
<dbReference type="PANTHER" id="PTHR12418:SF19">
    <property type="entry name" value="ACYL-COENZYME A THIOESTERASE THEM4"/>
    <property type="match status" value="1"/>
</dbReference>
<gene>
    <name evidence="25" type="ORF">EHQ58_04235</name>
</gene>
<evidence type="ECO:0000256" key="12">
    <source>
        <dbReference type="ARBA" id="ARBA00023273"/>
    </source>
</evidence>
<evidence type="ECO:0000256" key="19">
    <source>
        <dbReference type="ARBA" id="ARBA00047588"/>
    </source>
</evidence>
<dbReference type="EC" id="3.1.2.2" evidence="16"/>
<dbReference type="AlphaFoldDB" id="A0A4R9K6D8"/>
<keyword evidence="5" id="KW-0963">Cytoplasm</keyword>
<dbReference type="Proteomes" id="UP000297693">
    <property type="component" value="Unassembled WGS sequence"/>
</dbReference>
<evidence type="ECO:0000256" key="4">
    <source>
        <dbReference type="ARBA" id="ARBA00022475"/>
    </source>
</evidence>
<evidence type="ECO:0000256" key="8">
    <source>
        <dbReference type="ARBA" id="ARBA00022832"/>
    </source>
</evidence>
<dbReference type="InterPro" id="IPR029069">
    <property type="entry name" value="HotDog_dom_sf"/>
</dbReference>
<dbReference type="InterPro" id="IPR052365">
    <property type="entry name" value="THEM4/THEM5_acyl-CoA_thioest"/>
</dbReference>
<keyword evidence="26" id="KW-1185">Reference proteome</keyword>
<evidence type="ECO:0000256" key="18">
    <source>
        <dbReference type="ARBA" id="ARBA00043210"/>
    </source>
</evidence>
<name>A0A4R9K6D8_9LEPT</name>
<dbReference type="InterPro" id="IPR006683">
    <property type="entry name" value="Thioestr_dom"/>
</dbReference>
<reference evidence="25" key="1">
    <citation type="journal article" date="2019" name="PLoS Negl. Trop. Dis.">
        <title>Revisiting the worldwide diversity of Leptospira species in the environment.</title>
        <authorList>
            <person name="Vincent A.T."/>
            <person name="Schiettekatte O."/>
            <person name="Bourhy P."/>
            <person name="Veyrier F.J."/>
            <person name="Picardeau M."/>
        </authorList>
    </citation>
    <scope>NUCLEOTIDE SEQUENCE [LARGE SCALE GENOMIC DNA]</scope>
    <source>
        <strain evidence="25">201702476</strain>
    </source>
</reference>
<keyword evidence="9" id="KW-0809">Transit peptide</keyword>
<evidence type="ECO:0000313" key="25">
    <source>
        <dbReference type="EMBL" id="TGL61829.1"/>
    </source>
</evidence>
<evidence type="ECO:0000256" key="3">
    <source>
        <dbReference type="ARBA" id="ARBA00004632"/>
    </source>
</evidence>
<evidence type="ECO:0000256" key="11">
    <source>
        <dbReference type="ARBA" id="ARBA00023136"/>
    </source>
</evidence>
<evidence type="ECO:0000256" key="1">
    <source>
        <dbReference type="ARBA" id="ARBA00004170"/>
    </source>
</evidence>
<dbReference type="RefSeq" id="WP_135622344.1">
    <property type="nucleotide sequence ID" value="NZ_RQGD01000014.1"/>
</dbReference>
<comment type="caution">
    <text evidence="25">The sequence shown here is derived from an EMBL/GenBank/DDBJ whole genome shotgun (WGS) entry which is preliminary data.</text>
</comment>
<keyword evidence="6" id="KW-0053">Apoptosis</keyword>
<evidence type="ECO:0000259" key="24">
    <source>
        <dbReference type="Pfam" id="PF03061"/>
    </source>
</evidence>
<comment type="catalytic activity">
    <reaction evidence="22">
        <text>dodecanoyl-CoA + H2O = dodecanoate + CoA + H(+)</text>
        <dbReference type="Rhea" id="RHEA:30135"/>
        <dbReference type="ChEBI" id="CHEBI:15377"/>
        <dbReference type="ChEBI" id="CHEBI:15378"/>
        <dbReference type="ChEBI" id="CHEBI:18262"/>
        <dbReference type="ChEBI" id="CHEBI:57287"/>
        <dbReference type="ChEBI" id="CHEBI:57375"/>
    </reaction>
    <physiologicalReaction direction="left-to-right" evidence="22">
        <dbReference type="Rhea" id="RHEA:30136"/>
    </physiologicalReaction>
</comment>
<comment type="catalytic activity">
    <reaction evidence="19">
        <text>octanoyl-CoA + H2O = octanoate + CoA + H(+)</text>
        <dbReference type="Rhea" id="RHEA:30143"/>
        <dbReference type="ChEBI" id="CHEBI:15377"/>
        <dbReference type="ChEBI" id="CHEBI:15378"/>
        <dbReference type="ChEBI" id="CHEBI:25646"/>
        <dbReference type="ChEBI" id="CHEBI:57287"/>
        <dbReference type="ChEBI" id="CHEBI:57386"/>
    </reaction>
    <physiologicalReaction direction="left-to-right" evidence="19">
        <dbReference type="Rhea" id="RHEA:30144"/>
    </physiologicalReaction>
</comment>
<protein>
    <recommendedName>
        <fullName evidence="17">Acyl-coenzyme A thioesterase THEM4</fullName>
        <ecNumber evidence="16">3.1.2.2</ecNumber>
    </recommendedName>
    <alternativeName>
        <fullName evidence="18">Thioesterase superfamily member 4</fullName>
    </alternativeName>
</protein>
<evidence type="ECO:0000256" key="15">
    <source>
        <dbReference type="ARBA" id="ARBA00038456"/>
    </source>
</evidence>
<evidence type="ECO:0000256" key="5">
    <source>
        <dbReference type="ARBA" id="ARBA00022490"/>
    </source>
</evidence>
<keyword evidence="7" id="KW-0378">Hydrolase</keyword>
<organism evidence="25 26">
    <name type="scientific">Leptospira ognonensis</name>
    <dbReference type="NCBI Taxonomy" id="2484945"/>
    <lineage>
        <taxon>Bacteria</taxon>
        <taxon>Pseudomonadati</taxon>
        <taxon>Spirochaetota</taxon>
        <taxon>Spirochaetia</taxon>
        <taxon>Leptospirales</taxon>
        <taxon>Leptospiraceae</taxon>
        <taxon>Leptospira</taxon>
    </lineage>
</organism>
<evidence type="ECO:0000256" key="22">
    <source>
        <dbReference type="ARBA" id="ARBA00048074"/>
    </source>
</evidence>
<evidence type="ECO:0000256" key="16">
    <source>
        <dbReference type="ARBA" id="ARBA00038848"/>
    </source>
</evidence>
<evidence type="ECO:0000256" key="7">
    <source>
        <dbReference type="ARBA" id="ARBA00022801"/>
    </source>
</evidence>
<dbReference type="OrthoDB" id="9792301at2"/>
<sequence>MDITKLTPSKHGSEIHHNTCFGCGKENPLGLGADFTFDDESGEVRFIYNFRKFYNGAPTFVHGGILSTLLDESMGDLCFHLGFIVMTDTMSFKFHKATPVEKDLLVRAWPVRRAKRKVFLECELSSTDGSILYVKGEGVFHILPPRFFSEKLTGEKNSVAFDLLSVNKLNRAHLFDRISS</sequence>
<dbReference type="Gene3D" id="3.10.129.10">
    <property type="entry name" value="Hotdog Thioesterase"/>
    <property type="match status" value="1"/>
</dbReference>
<keyword evidence="11" id="KW-0472">Membrane</keyword>